<dbReference type="Proteomes" id="UP000061587">
    <property type="component" value="Chromosome"/>
</dbReference>
<sequence>MVMVNLTIVNNSTAVRANVIAIRTNSIEIGLLKAMMIENLKEKMKNGIAHFIFQKKNGELRECWGTTQAALAKAMCNGNGESREAFKTTAFFDVTKGEWRSFRWESLIQVF</sequence>
<organism evidence="1 2">
    <name type="scientific">Phocaeicola vulgatus</name>
    <name type="common">Bacteroides vulgatus</name>
    <dbReference type="NCBI Taxonomy" id="821"/>
    <lineage>
        <taxon>Bacteria</taxon>
        <taxon>Pseudomonadati</taxon>
        <taxon>Bacteroidota</taxon>
        <taxon>Bacteroidia</taxon>
        <taxon>Bacteroidales</taxon>
        <taxon>Bacteroidaceae</taxon>
        <taxon>Phocaeicola</taxon>
    </lineage>
</organism>
<evidence type="ECO:0000313" key="2">
    <source>
        <dbReference type="Proteomes" id="UP000061587"/>
    </source>
</evidence>
<evidence type="ECO:0000313" key="1">
    <source>
        <dbReference type="EMBL" id="ALK84081.1"/>
    </source>
</evidence>
<dbReference type="PATRIC" id="fig|821.40.peg.1759"/>
<reference evidence="2" key="1">
    <citation type="submission" date="2015-10" db="EMBL/GenBank/DDBJ databases">
        <title>Extensive mobilome-driven genome diversification in gut-associated Bacteroides vulgatus mpk.</title>
        <authorList>
            <person name="Beier S."/>
            <person name="Lange A."/>
            <person name="Huson D.H."/>
            <person name="Frick J.-S."/>
            <person name="Autenrieth I.B."/>
        </authorList>
    </citation>
    <scope>NUCLEOTIDE SEQUENCE [LARGE SCALE GENOMIC DNA]</scope>
    <source>
        <strain evidence="2">mpk</strain>
    </source>
</reference>
<evidence type="ECO:0008006" key="3">
    <source>
        <dbReference type="Google" id="ProtNLM"/>
    </source>
</evidence>
<reference evidence="1 2" key="2">
    <citation type="journal article" date="2016" name="Genome Biol. Evol.">
        <title>Extensive mobilome-driven genome diversification in mouse gut-associated Bacteroides vulgatus mpk.</title>
        <authorList>
            <person name="Lange A."/>
            <person name="Beier S."/>
            <person name="Steimle A."/>
            <person name="Autenrieth I.B."/>
            <person name="Huson D.H."/>
            <person name="Frick J.S."/>
        </authorList>
    </citation>
    <scope>NUCLEOTIDE SEQUENCE [LARGE SCALE GENOMIC DNA]</scope>
    <source>
        <strain evidence="2">mpk</strain>
    </source>
</reference>
<dbReference type="AlphaFoldDB" id="A0A0P0M2B6"/>
<proteinExistence type="predicted"/>
<dbReference type="EMBL" id="CP013020">
    <property type="protein sequence ID" value="ALK84081.1"/>
    <property type="molecule type" value="Genomic_DNA"/>
</dbReference>
<name>A0A0P0M2B6_PHOVU</name>
<dbReference type="InterPro" id="IPR024401">
    <property type="entry name" value="WYL_prot"/>
</dbReference>
<dbReference type="Pfam" id="PF10902">
    <property type="entry name" value="WYL_2"/>
    <property type="match status" value="1"/>
</dbReference>
<gene>
    <name evidence="1" type="ORF">BvMPK_1474</name>
</gene>
<protein>
    <recommendedName>
        <fullName evidence="3">DUF2693 domain-containing protein</fullName>
    </recommendedName>
</protein>
<accession>A0A0P0M2B6</accession>